<dbReference type="Proteomes" id="UP000070444">
    <property type="component" value="Unassembled WGS sequence"/>
</dbReference>
<dbReference type="Pfam" id="PF04515">
    <property type="entry name" value="Choline_transpo"/>
    <property type="match status" value="1"/>
</dbReference>
<dbReference type="InterPro" id="IPR007603">
    <property type="entry name" value="Choline_transptr-like"/>
</dbReference>
<feature type="transmembrane region" description="Helical" evidence="6">
    <location>
        <begin position="94"/>
        <end position="112"/>
    </location>
</feature>
<keyword evidence="5 6" id="KW-0472">Membrane</keyword>
<evidence type="ECO:0000256" key="4">
    <source>
        <dbReference type="ARBA" id="ARBA00022989"/>
    </source>
</evidence>
<evidence type="ECO:0000313" key="7">
    <source>
        <dbReference type="EMBL" id="KXN69284.1"/>
    </source>
</evidence>
<feature type="transmembrane region" description="Helical" evidence="6">
    <location>
        <begin position="53"/>
        <end position="74"/>
    </location>
</feature>
<dbReference type="GO" id="GO:0005886">
    <property type="term" value="C:plasma membrane"/>
    <property type="evidence" value="ECO:0007669"/>
    <property type="project" value="UniProtKB-SubCell"/>
</dbReference>
<keyword evidence="8" id="KW-1185">Reference proteome</keyword>
<sequence length="295" mass="33913">MFSTSEKNIQGVFTSTMYYAIKQSIGPLIGTIFISSFVGLLWIFFLCNFIKPFMWFTFLSVPVISFVIFLWMLFNGIFGIDNTLIAANQSKLLSIIPLIITGGHCLFIHRYHALINHCIDIIKVSCIILRQSLDIFGVSLFCLSIQILFSSFWLILFDRLFLLGSSTTIEGKANWAQDANLIYLVPFYLFYYWWTTCIIDGVERSSIAGTVSHWYFHQEETQFINGFNATHISFRRALTTSFGSICFGGLIASVVRFIQFLRQLNDQIPQSVNFLTTILRWVMWPIVLVSDLVEK</sequence>
<dbReference type="PANTHER" id="PTHR12385:SF88">
    <property type="entry name" value="CHOLINE TRANSPORTER-LIKE PROTEIN CTL1"/>
    <property type="match status" value="1"/>
</dbReference>
<evidence type="ECO:0000256" key="1">
    <source>
        <dbReference type="ARBA" id="ARBA00004141"/>
    </source>
</evidence>
<protein>
    <recommendedName>
        <fullName evidence="6">Protein PNS1</fullName>
    </recommendedName>
</protein>
<evidence type="ECO:0000256" key="6">
    <source>
        <dbReference type="RuleBase" id="RU368066"/>
    </source>
</evidence>
<comment type="subcellular location">
    <subcellularLocation>
        <location evidence="6">Cell membrane</location>
        <topology evidence="6">Multi-pass membrane protein</topology>
    </subcellularLocation>
    <subcellularLocation>
        <location evidence="1">Membrane</location>
        <topology evidence="1">Multi-pass membrane protein</topology>
    </subcellularLocation>
</comment>
<dbReference type="EMBL" id="KQ964540">
    <property type="protein sequence ID" value="KXN69284.1"/>
    <property type="molecule type" value="Genomic_DNA"/>
</dbReference>
<feature type="transmembrane region" description="Helical" evidence="6">
    <location>
        <begin position="237"/>
        <end position="259"/>
    </location>
</feature>
<dbReference type="PANTHER" id="PTHR12385">
    <property type="entry name" value="CHOLINE TRANSPORTER-LIKE (SLC FAMILY 44)"/>
    <property type="match status" value="1"/>
</dbReference>
<accession>A0A137P308</accession>
<keyword evidence="3 6" id="KW-0812">Transmembrane</keyword>
<evidence type="ECO:0000256" key="2">
    <source>
        <dbReference type="ARBA" id="ARBA00007168"/>
    </source>
</evidence>
<evidence type="ECO:0000313" key="8">
    <source>
        <dbReference type="Proteomes" id="UP000070444"/>
    </source>
</evidence>
<dbReference type="AlphaFoldDB" id="A0A137P308"/>
<evidence type="ECO:0000256" key="3">
    <source>
        <dbReference type="ARBA" id="ARBA00022692"/>
    </source>
</evidence>
<gene>
    <name evidence="7" type="ORF">CONCODRAFT_97453</name>
</gene>
<reference evidence="7 8" key="1">
    <citation type="journal article" date="2015" name="Genome Biol. Evol.">
        <title>Phylogenomic analyses indicate that early fungi evolved digesting cell walls of algal ancestors of land plants.</title>
        <authorList>
            <person name="Chang Y."/>
            <person name="Wang S."/>
            <person name="Sekimoto S."/>
            <person name="Aerts A.L."/>
            <person name="Choi C."/>
            <person name="Clum A."/>
            <person name="LaButti K.M."/>
            <person name="Lindquist E.A."/>
            <person name="Yee Ngan C."/>
            <person name="Ohm R.A."/>
            <person name="Salamov A.A."/>
            <person name="Grigoriev I.V."/>
            <person name="Spatafora J.W."/>
            <person name="Berbee M.L."/>
        </authorList>
    </citation>
    <scope>NUCLEOTIDE SEQUENCE [LARGE SCALE GENOMIC DNA]</scope>
    <source>
        <strain evidence="7 8">NRRL 28638</strain>
    </source>
</reference>
<feature type="transmembrane region" description="Helical" evidence="6">
    <location>
        <begin position="25"/>
        <end position="46"/>
    </location>
</feature>
<feature type="transmembrane region" description="Helical" evidence="6">
    <location>
        <begin position="133"/>
        <end position="155"/>
    </location>
</feature>
<organism evidence="7 8">
    <name type="scientific">Conidiobolus coronatus (strain ATCC 28846 / CBS 209.66 / NRRL 28638)</name>
    <name type="common">Delacroixia coronata</name>
    <dbReference type="NCBI Taxonomy" id="796925"/>
    <lineage>
        <taxon>Eukaryota</taxon>
        <taxon>Fungi</taxon>
        <taxon>Fungi incertae sedis</taxon>
        <taxon>Zoopagomycota</taxon>
        <taxon>Entomophthoromycotina</taxon>
        <taxon>Entomophthoromycetes</taxon>
        <taxon>Entomophthorales</taxon>
        <taxon>Ancylistaceae</taxon>
        <taxon>Conidiobolus</taxon>
    </lineage>
</organism>
<comment type="caution">
    <text evidence="6">Lacks conserved residue(s) required for the propagation of feature annotation.</text>
</comment>
<keyword evidence="4 6" id="KW-1133">Transmembrane helix</keyword>
<feature type="transmembrane region" description="Helical" evidence="6">
    <location>
        <begin position="271"/>
        <end position="293"/>
    </location>
</feature>
<comment type="similarity">
    <text evidence="2 6">Belongs to the CTL (choline transporter-like) family.</text>
</comment>
<evidence type="ECO:0000256" key="5">
    <source>
        <dbReference type="ARBA" id="ARBA00023136"/>
    </source>
</evidence>
<name>A0A137P308_CONC2</name>
<dbReference type="GO" id="GO:0022857">
    <property type="term" value="F:transmembrane transporter activity"/>
    <property type="evidence" value="ECO:0007669"/>
    <property type="project" value="UniProtKB-UniRule"/>
</dbReference>
<comment type="function">
    <text evidence="6">Probably involved in transport through the plasma membrane.</text>
</comment>
<proteinExistence type="inferred from homology"/>
<dbReference type="OrthoDB" id="420519at2759"/>